<dbReference type="PROSITE" id="PS50975">
    <property type="entry name" value="ATP_GRASP"/>
    <property type="match status" value="1"/>
</dbReference>
<keyword evidence="2 4" id="KW-0547">Nucleotide-binding</keyword>
<dbReference type="EMBL" id="JBHTHX010000104">
    <property type="protein sequence ID" value="MFD0884026.1"/>
    <property type="molecule type" value="Genomic_DNA"/>
</dbReference>
<evidence type="ECO:0000256" key="4">
    <source>
        <dbReference type="PROSITE-ProRule" id="PRU00409"/>
    </source>
</evidence>
<organism evidence="7 8">
    <name type="scientific">Streptosporangium algeriense</name>
    <dbReference type="NCBI Taxonomy" id="1682748"/>
    <lineage>
        <taxon>Bacteria</taxon>
        <taxon>Bacillati</taxon>
        <taxon>Actinomycetota</taxon>
        <taxon>Actinomycetes</taxon>
        <taxon>Streptosporangiales</taxon>
        <taxon>Streptosporangiaceae</taxon>
        <taxon>Streptosporangium</taxon>
    </lineage>
</organism>
<dbReference type="Gene3D" id="3.30.470.20">
    <property type="entry name" value="ATP-grasp fold, B domain"/>
    <property type="match status" value="1"/>
</dbReference>
<dbReference type="Proteomes" id="UP001597024">
    <property type="component" value="Unassembled WGS sequence"/>
</dbReference>
<keyword evidence="1" id="KW-0436">Ligase</keyword>
<dbReference type="Gene3D" id="3.40.50.20">
    <property type="match status" value="1"/>
</dbReference>
<feature type="compositionally biased region" description="Gly residues" evidence="5">
    <location>
        <begin position="448"/>
        <end position="460"/>
    </location>
</feature>
<evidence type="ECO:0000313" key="8">
    <source>
        <dbReference type="Proteomes" id="UP001597024"/>
    </source>
</evidence>
<proteinExistence type="predicted"/>
<evidence type="ECO:0000256" key="3">
    <source>
        <dbReference type="ARBA" id="ARBA00022840"/>
    </source>
</evidence>
<protein>
    <submittedName>
        <fullName evidence="7">Acetyl-CoA carboxylase biotin carboxylase subunit family protein</fullName>
    </submittedName>
</protein>
<evidence type="ECO:0000259" key="6">
    <source>
        <dbReference type="PROSITE" id="PS50975"/>
    </source>
</evidence>
<comment type="caution">
    <text evidence="7">The sequence shown here is derived from an EMBL/GenBank/DDBJ whole genome shotgun (WGS) entry which is preliminary data.</text>
</comment>
<evidence type="ECO:0000256" key="2">
    <source>
        <dbReference type="ARBA" id="ARBA00022741"/>
    </source>
</evidence>
<reference evidence="8" key="1">
    <citation type="journal article" date="2019" name="Int. J. Syst. Evol. Microbiol.">
        <title>The Global Catalogue of Microorganisms (GCM) 10K type strain sequencing project: providing services to taxonomists for standard genome sequencing and annotation.</title>
        <authorList>
            <consortium name="The Broad Institute Genomics Platform"/>
            <consortium name="The Broad Institute Genome Sequencing Center for Infectious Disease"/>
            <person name="Wu L."/>
            <person name="Ma J."/>
        </authorList>
    </citation>
    <scope>NUCLEOTIDE SEQUENCE [LARGE SCALE GENOMIC DNA]</scope>
    <source>
        <strain evidence="8">CCUG 62974</strain>
    </source>
</reference>
<dbReference type="InterPro" id="IPR052032">
    <property type="entry name" value="ATP-dep_AA_Ligase"/>
</dbReference>
<accession>A0ABW3DL08</accession>
<evidence type="ECO:0000313" key="7">
    <source>
        <dbReference type="EMBL" id="MFD0884026.1"/>
    </source>
</evidence>
<feature type="region of interest" description="Disordered" evidence="5">
    <location>
        <begin position="392"/>
        <end position="460"/>
    </location>
</feature>
<sequence length="460" mass="50132">MKILVVHQVPYRKIDYHLAIDHEAHDVTYVGRAERLAELPDGLRCRRLEAGPGDDLAGWIIENVSPGEGFEQLLSLSEDGVLLAWRVRRHLGIEGPSLDRLRRVRDKVSMKEALEGSGVRHPRFVAADAVPKGGSLPWSGRTVLKPRQGASSQEVVIHETAEAALTACRALGDPAGFELEEYVDGDVLHADGLVQNGELVNVVFSRCVRTPLDFAQGTPIASHQIQHDERHRVFAERVLRALEIDTGCVHLEFFETKEQELVFLEVANRLGGAGIVTSHLRHTGVHLPSHEIAIRLGWPRPQPQPASGRYHGFAIFPGHHLRPEEGYTVEVPDHIRNHPWVDKVHSLDGRQPLPDHISYQEWEIPVFIEASHPDPGVLRQILGEFILAPLVRPGETPTGPEDPPVNPGGAPAGPGGSSVRPEDTLAGPEDTLAGPEDRLAGPEDRLAGSGGPATGQGGAE</sequence>
<evidence type="ECO:0000256" key="1">
    <source>
        <dbReference type="ARBA" id="ARBA00022598"/>
    </source>
</evidence>
<dbReference type="InterPro" id="IPR011761">
    <property type="entry name" value="ATP-grasp"/>
</dbReference>
<evidence type="ECO:0000256" key="5">
    <source>
        <dbReference type="SAM" id="MobiDB-lite"/>
    </source>
</evidence>
<feature type="domain" description="ATP-grasp" evidence="6">
    <location>
        <begin position="111"/>
        <end position="296"/>
    </location>
</feature>
<name>A0ABW3DL08_9ACTN</name>
<keyword evidence="3 4" id="KW-0067">ATP-binding</keyword>
<keyword evidence="8" id="KW-1185">Reference proteome</keyword>
<dbReference type="PANTHER" id="PTHR43585:SF2">
    <property type="entry name" value="ATP-GRASP ENZYME FSQD"/>
    <property type="match status" value="1"/>
</dbReference>
<feature type="compositionally biased region" description="Basic and acidic residues" evidence="5">
    <location>
        <begin position="435"/>
        <end position="446"/>
    </location>
</feature>
<gene>
    <name evidence="7" type="ORF">ACFQ08_05585</name>
</gene>
<dbReference type="SUPFAM" id="SSF56059">
    <property type="entry name" value="Glutathione synthetase ATP-binding domain-like"/>
    <property type="match status" value="1"/>
</dbReference>
<dbReference type="PANTHER" id="PTHR43585">
    <property type="entry name" value="FUMIPYRROLE BIOSYNTHESIS PROTEIN C"/>
    <property type="match status" value="1"/>
</dbReference>